<dbReference type="EMBL" id="CAHS01000013">
    <property type="protein sequence ID" value="CCG86368.1"/>
    <property type="molecule type" value="Genomic_DNA"/>
</dbReference>
<dbReference type="AlphaFoldDB" id="V5Z4Z7"/>
<keyword evidence="2" id="KW-1185">Reference proteome</keyword>
<protein>
    <submittedName>
        <fullName evidence="1">Uncharacterized protein</fullName>
    </submittedName>
</protein>
<accession>V5Z4Z7</accession>
<reference evidence="1 2" key="1">
    <citation type="journal article" date="2013" name="Syst. Appl. Microbiol.">
        <title>Phylogenetic position and virulence apparatus of the pear flower necrosis pathogen Erwinia piriflorinigrans CFBP 5888T as assessed by comparative genomics.</title>
        <authorList>
            <person name="Smits T.H."/>
            <person name="Rezzonico F."/>
            <person name="Lopez M.M."/>
            <person name="Blom J."/>
            <person name="Goesmann A."/>
            <person name="Frey J.E."/>
            <person name="Duffy B."/>
        </authorList>
    </citation>
    <scope>NUCLEOTIDE SEQUENCE [LARGE SCALE GENOMIC DNA]</scope>
    <source>
        <strain evidence="2">CFBP5888</strain>
    </source>
</reference>
<dbReference type="Proteomes" id="UP000018217">
    <property type="component" value="Unassembled WGS sequence"/>
</dbReference>
<name>V5Z4Z7_9GAMM</name>
<gene>
    <name evidence="1" type="ORF">EPIR_1003</name>
</gene>
<comment type="caution">
    <text evidence="1">The sequence shown here is derived from an EMBL/GenBank/DDBJ whole genome shotgun (WGS) entry which is preliminary data.</text>
</comment>
<evidence type="ECO:0000313" key="1">
    <source>
        <dbReference type="EMBL" id="CCG86368.1"/>
    </source>
</evidence>
<sequence length="46" mass="5016">MGIMMNAIWCCIPQRCLKAWSVLATANGLPPSPFELPNGVVRGFQP</sequence>
<organism evidence="1 2">
    <name type="scientific">Erwinia piriflorinigrans CFBP 5888</name>
    <dbReference type="NCBI Taxonomy" id="1161919"/>
    <lineage>
        <taxon>Bacteria</taxon>
        <taxon>Pseudomonadati</taxon>
        <taxon>Pseudomonadota</taxon>
        <taxon>Gammaproteobacteria</taxon>
        <taxon>Enterobacterales</taxon>
        <taxon>Erwiniaceae</taxon>
        <taxon>Erwinia</taxon>
    </lineage>
</organism>
<proteinExistence type="predicted"/>
<evidence type="ECO:0000313" key="2">
    <source>
        <dbReference type="Proteomes" id="UP000018217"/>
    </source>
</evidence>